<accession>A0ABN3A7T1</accession>
<evidence type="ECO:0000313" key="3">
    <source>
        <dbReference type="Proteomes" id="UP001422759"/>
    </source>
</evidence>
<keyword evidence="3" id="KW-1185">Reference proteome</keyword>
<protein>
    <recommendedName>
        <fullName evidence="1">DUF4935 domain-containing protein</fullName>
    </recommendedName>
</protein>
<sequence>MILLDANQLHRVLPGNPTLTLLSAAASRCGHTLAITDIVLRETVRQHREALTQARKALEAAQREVNKYVRPASRIVSTAWSDRPTELETDFFEAKLREAFNVLPTAPEDALEALDREADRRPPCKANGEGGRDTTIYLTALRAARRDNDLESVQAKIAGKSSAAGRPLPVIFVTEDKGFSDPQDRGAFAPALRDEIGEAPLVLRLDIVAALAEIGYPSAWVDAKEITEREDFRSILRDAITRETLGMLSPAPRAAFPEWARVRPPRLRGKIGKARQCRGDGLTLSTLTGTWSSGIFTRNRPDGLAPSSIKGEYRLHVTAAGTALVVQDESGAVVEAEFSSMSVTITD</sequence>
<dbReference type="EMBL" id="BAAANT010000047">
    <property type="protein sequence ID" value="GAA2155678.1"/>
    <property type="molecule type" value="Genomic_DNA"/>
</dbReference>
<dbReference type="RefSeq" id="WP_344468745.1">
    <property type="nucleotide sequence ID" value="NZ_BAAANT010000047.1"/>
</dbReference>
<proteinExistence type="predicted"/>
<reference evidence="2 3" key="1">
    <citation type="journal article" date="2019" name="Int. J. Syst. Evol. Microbiol.">
        <title>The Global Catalogue of Microorganisms (GCM) 10K type strain sequencing project: providing services to taxonomists for standard genome sequencing and annotation.</title>
        <authorList>
            <consortium name="The Broad Institute Genomics Platform"/>
            <consortium name="The Broad Institute Genome Sequencing Center for Infectious Disease"/>
            <person name="Wu L."/>
            <person name="Ma J."/>
        </authorList>
    </citation>
    <scope>NUCLEOTIDE SEQUENCE [LARGE SCALE GENOMIC DNA]</scope>
    <source>
        <strain evidence="2 3">JCM 14560</strain>
    </source>
</reference>
<feature type="domain" description="DUF4935" evidence="1">
    <location>
        <begin position="2"/>
        <end position="148"/>
    </location>
</feature>
<name>A0ABN3A7T1_9ACTN</name>
<dbReference type="Pfam" id="PF16289">
    <property type="entry name" value="PIN_12"/>
    <property type="match status" value="1"/>
</dbReference>
<dbReference type="Proteomes" id="UP001422759">
    <property type="component" value="Unassembled WGS sequence"/>
</dbReference>
<dbReference type="InterPro" id="IPR032557">
    <property type="entry name" value="DUF4935"/>
</dbReference>
<evidence type="ECO:0000313" key="2">
    <source>
        <dbReference type="EMBL" id="GAA2155678.1"/>
    </source>
</evidence>
<evidence type="ECO:0000259" key="1">
    <source>
        <dbReference type="Pfam" id="PF16289"/>
    </source>
</evidence>
<organism evidence="2 3">
    <name type="scientific">Kitasatospora kazusensis</name>
    <dbReference type="NCBI Taxonomy" id="407974"/>
    <lineage>
        <taxon>Bacteria</taxon>
        <taxon>Bacillati</taxon>
        <taxon>Actinomycetota</taxon>
        <taxon>Actinomycetes</taxon>
        <taxon>Kitasatosporales</taxon>
        <taxon>Streptomycetaceae</taxon>
        <taxon>Kitasatospora</taxon>
    </lineage>
</organism>
<comment type="caution">
    <text evidence="2">The sequence shown here is derived from an EMBL/GenBank/DDBJ whole genome shotgun (WGS) entry which is preliminary data.</text>
</comment>
<gene>
    <name evidence="2" type="ORF">GCM10009760_55810</name>
</gene>